<proteinExistence type="predicted"/>
<evidence type="ECO:0000313" key="1">
    <source>
        <dbReference type="Proteomes" id="UP000887561"/>
    </source>
</evidence>
<protein>
    <submittedName>
        <fullName evidence="2">Uncharacterized protein</fullName>
    </submittedName>
</protein>
<organism evidence="1 2">
    <name type="scientific">Meloidogyne javanica</name>
    <name type="common">Root-knot nematode worm</name>
    <dbReference type="NCBI Taxonomy" id="6303"/>
    <lineage>
        <taxon>Eukaryota</taxon>
        <taxon>Metazoa</taxon>
        <taxon>Ecdysozoa</taxon>
        <taxon>Nematoda</taxon>
        <taxon>Chromadorea</taxon>
        <taxon>Rhabditida</taxon>
        <taxon>Tylenchina</taxon>
        <taxon>Tylenchomorpha</taxon>
        <taxon>Tylenchoidea</taxon>
        <taxon>Meloidogynidae</taxon>
        <taxon>Meloidogyninae</taxon>
        <taxon>Meloidogyne</taxon>
        <taxon>Meloidogyne incognita group</taxon>
    </lineage>
</organism>
<dbReference type="AlphaFoldDB" id="A0A915LYJ5"/>
<dbReference type="Proteomes" id="UP000887561">
    <property type="component" value="Unplaced"/>
</dbReference>
<accession>A0A915LYJ5</accession>
<evidence type="ECO:0000313" key="2">
    <source>
        <dbReference type="WBParaSite" id="scaffold228_cov176.g534"/>
    </source>
</evidence>
<dbReference type="WBParaSite" id="scaffold228_cov176.g534">
    <property type="protein sequence ID" value="scaffold228_cov176.g534"/>
    <property type="gene ID" value="scaffold228_cov176.g534"/>
</dbReference>
<keyword evidence="1" id="KW-1185">Reference proteome</keyword>
<sequence length="143" mass="16718">MGHFLQNEDIRNTWPRSMLKHCLAPSIPSTQRDLNCFIHQLGFERLFVEVLNRHPPILRFPDFLEENQLKKIEEKLENSSNVESMGVEGLVYSSGHRGRQADGLWLSHEEKEIRPLYRKLRKTLALNPAMGEDFLVCLMNLDF</sequence>
<name>A0A915LYJ5_MELJA</name>
<reference evidence="2" key="1">
    <citation type="submission" date="2022-11" db="UniProtKB">
        <authorList>
            <consortium name="WormBaseParasite"/>
        </authorList>
    </citation>
    <scope>IDENTIFICATION</scope>
</reference>